<dbReference type="EMBL" id="CP060713">
    <property type="protein sequence ID" value="QNN51378.1"/>
    <property type="molecule type" value="Genomic_DNA"/>
</dbReference>
<evidence type="ECO:0000313" key="11">
    <source>
        <dbReference type="EMBL" id="QNN51378.1"/>
    </source>
</evidence>
<keyword evidence="5" id="KW-0547">Nucleotide-binding</keyword>
<dbReference type="Gene3D" id="1.20.5.1930">
    <property type="match status" value="1"/>
</dbReference>
<evidence type="ECO:0000256" key="9">
    <source>
        <dbReference type="SAM" id="Phobius"/>
    </source>
</evidence>
<keyword evidence="3" id="KW-0597">Phosphoprotein</keyword>
<evidence type="ECO:0000256" key="4">
    <source>
        <dbReference type="ARBA" id="ARBA00022679"/>
    </source>
</evidence>
<dbReference type="Gene3D" id="3.30.565.10">
    <property type="entry name" value="Histidine kinase-like ATPase, C-terminal domain"/>
    <property type="match status" value="1"/>
</dbReference>
<feature type="transmembrane region" description="Helical" evidence="9">
    <location>
        <begin position="112"/>
        <end position="134"/>
    </location>
</feature>
<dbReference type="Proteomes" id="UP000515947">
    <property type="component" value="Chromosome"/>
</dbReference>
<dbReference type="PANTHER" id="PTHR24421">
    <property type="entry name" value="NITRATE/NITRITE SENSOR PROTEIN NARX-RELATED"/>
    <property type="match status" value="1"/>
</dbReference>
<feature type="domain" description="Signal transduction histidine kinase subgroup 3 dimerisation and phosphoacceptor" evidence="10">
    <location>
        <begin position="163"/>
        <end position="228"/>
    </location>
</feature>
<feature type="transmembrane region" description="Helical" evidence="9">
    <location>
        <begin position="72"/>
        <end position="92"/>
    </location>
</feature>
<dbReference type="InterPro" id="IPR036890">
    <property type="entry name" value="HATPase_C_sf"/>
</dbReference>
<dbReference type="Pfam" id="PF07730">
    <property type="entry name" value="HisKA_3"/>
    <property type="match status" value="1"/>
</dbReference>
<comment type="catalytic activity">
    <reaction evidence="1">
        <text>ATP + protein L-histidine = ADP + protein N-phospho-L-histidine.</text>
        <dbReference type="EC" id="2.7.13.3"/>
    </reaction>
</comment>
<dbReference type="EC" id="2.7.13.3" evidence="2"/>
<dbReference type="GO" id="GO:0016020">
    <property type="term" value="C:membrane"/>
    <property type="evidence" value="ECO:0007669"/>
    <property type="project" value="InterPro"/>
</dbReference>
<evidence type="ECO:0000256" key="7">
    <source>
        <dbReference type="ARBA" id="ARBA00022840"/>
    </source>
</evidence>
<evidence type="ECO:0000256" key="2">
    <source>
        <dbReference type="ARBA" id="ARBA00012438"/>
    </source>
</evidence>
<dbReference type="GO" id="GO:0005524">
    <property type="term" value="F:ATP binding"/>
    <property type="evidence" value="ECO:0007669"/>
    <property type="project" value="UniProtKB-KW"/>
</dbReference>
<sequence>MVQSTARPLWGLLGSVLLVAAPLAALRSTWFGVLLVVPRLAMAVAAGLAWPWTAYAALMAVAVCSSWRRPRLAWLVAAVALAQPVIAIWSRGKMMTPGGSVEFGMFGQTTGVLLFATLFYAVATVLVMLLPVLLRREAARDRDLRDLLRGRREVQREATVLDERSRLARDLHDVVAHHVSLIAVRAETAPYTFPDLSPDVRAAFAEIADESRLALRELRGVLGVLRRTSDAAPRTPQPTATDIEQLVLDARSTNATVTASLRDLEGVSPAAGYVAYRVVQEALTNSRRHAPDAAVDVTAHGDGGGGISVRVANSLPQTDAAWEHGQGITGMTERVAAAGGRLEVMSHDGLFVAEAHIPESGSPEPDREVGGRA</sequence>
<dbReference type="RefSeq" id="WP_187577218.1">
    <property type="nucleotide sequence ID" value="NZ_CP060713.1"/>
</dbReference>
<dbReference type="SUPFAM" id="SSF55874">
    <property type="entry name" value="ATPase domain of HSP90 chaperone/DNA topoisomerase II/histidine kinase"/>
    <property type="match status" value="1"/>
</dbReference>
<name>A0A7G9R703_9ACTN</name>
<dbReference type="GO" id="GO:0046983">
    <property type="term" value="F:protein dimerization activity"/>
    <property type="evidence" value="ECO:0007669"/>
    <property type="project" value="InterPro"/>
</dbReference>
<reference evidence="11 12" key="1">
    <citation type="submission" date="2020-08" db="EMBL/GenBank/DDBJ databases">
        <title>Genome sequence of Nocardioides mesophilus KACC 16243T.</title>
        <authorList>
            <person name="Hyun D.-W."/>
            <person name="Bae J.-W."/>
        </authorList>
    </citation>
    <scope>NUCLEOTIDE SEQUENCE [LARGE SCALE GENOMIC DNA]</scope>
    <source>
        <strain evidence="11 12">KACC 16243</strain>
    </source>
</reference>
<evidence type="ECO:0000259" key="10">
    <source>
        <dbReference type="Pfam" id="PF07730"/>
    </source>
</evidence>
<evidence type="ECO:0000256" key="6">
    <source>
        <dbReference type="ARBA" id="ARBA00022777"/>
    </source>
</evidence>
<dbReference type="InterPro" id="IPR050482">
    <property type="entry name" value="Sensor_HK_TwoCompSys"/>
</dbReference>
<evidence type="ECO:0000313" key="12">
    <source>
        <dbReference type="Proteomes" id="UP000515947"/>
    </source>
</evidence>
<keyword evidence="6" id="KW-0418">Kinase</keyword>
<dbReference type="AlphaFoldDB" id="A0A7G9R703"/>
<evidence type="ECO:0000256" key="5">
    <source>
        <dbReference type="ARBA" id="ARBA00022741"/>
    </source>
</evidence>
<dbReference type="KEGG" id="nmes:H9L09_12220"/>
<gene>
    <name evidence="11" type="ORF">H9L09_12220</name>
</gene>
<dbReference type="InterPro" id="IPR011712">
    <property type="entry name" value="Sig_transdc_His_kin_sub3_dim/P"/>
</dbReference>
<accession>A0A7G9R703</accession>
<keyword evidence="4" id="KW-0808">Transferase</keyword>
<dbReference type="CDD" id="cd16917">
    <property type="entry name" value="HATPase_UhpB-NarQ-NarX-like"/>
    <property type="match status" value="1"/>
</dbReference>
<organism evidence="11 12">
    <name type="scientific">Nocardioides mesophilus</name>
    <dbReference type="NCBI Taxonomy" id="433659"/>
    <lineage>
        <taxon>Bacteria</taxon>
        <taxon>Bacillati</taxon>
        <taxon>Actinomycetota</taxon>
        <taxon>Actinomycetes</taxon>
        <taxon>Propionibacteriales</taxon>
        <taxon>Nocardioidaceae</taxon>
        <taxon>Nocardioides</taxon>
    </lineage>
</organism>
<evidence type="ECO:0000256" key="1">
    <source>
        <dbReference type="ARBA" id="ARBA00000085"/>
    </source>
</evidence>
<evidence type="ECO:0000256" key="3">
    <source>
        <dbReference type="ARBA" id="ARBA00022553"/>
    </source>
</evidence>
<protein>
    <recommendedName>
        <fullName evidence="2">histidine kinase</fullName>
        <ecNumber evidence="2">2.7.13.3</ecNumber>
    </recommendedName>
</protein>
<dbReference type="PANTHER" id="PTHR24421:SF10">
    <property type="entry name" value="NITRATE_NITRITE SENSOR PROTEIN NARQ"/>
    <property type="match status" value="1"/>
</dbReference>
<feature type="transmembrane region" description="Helical" evidence="9">
    <location>
        <begin position="41"/>
        <end position="65"/>
    </location>
</feature>
<keyword evidence="7" id="KW-0067">ATP-binding</keyword>
<evidence type="ECO:0000256" key="8">
    <source>
        <dbReference type="ARBA" id="ARBA00023012"/>
    </source>
</evidence>
<keyword evidence="9" id="KW-1133">Transmembrane helix</keyword>
<keyword evidence="9" id="KW-0812">Transmembrane</keyword>
<dbReference type="GO" id="GO:0000155">
    <property type="term" value="F:phosphorelay sensor kinase activity"/>
    <property type="evidence" value="ECO:0007669"/>
    <property type="project" value="InterPro"/>
</dbReference>
<keyword evidence="9" id="KW-0472">Membrane</keyword>
<proteinExistence type="predicted"/>
<keyword evidence="12" id="KW-1185">Reference proteome</keyword>
<keyword evidence="8" id="KW-0902">Two-component regulatory system</keyword>